<reference evidence="1 2" key="1">
    <citation type="submission" date="2020-02" db="EMBL/GenBank/DDBJ databases">
        <title>Draft genome sequence of Haematococcus lacustris strain NIES-144.</title>
        <authorList>
            <person name="Morimoto D."/>
            <person name="Nakagawa S."/>
            <person name="Yoshida T."/>
            <person name="Sawayama S."/>
        </authorList>
    </citation>
    <scope>NUCLEOTIDE SEQUENCE [LARGE SCALE GENOMIC DNA]</scope>
    <source>
        <strain evidence="1 2">NIES-144</strain>
    </source>
</reference>
<dbReference type="EMBL" id="BLLF01006520">
    <property type="protein sequence ID" value="GFH32326.1"/>
    <property type="molecule type" value="Genomic_DNA"/>
</dbReference>
<comment type="caution">
    <text evidence="1">The sequence shown here is derived from an EMBL/GenBank/DDBJ whole genome shotgun (WGS) entry which is preliminary data.</text>
</comment>
<organism evidence="1 2">
    <name type="scientific">Haematococcus lacustris</name>
    <name type="common">Green alga</name>
    <name type="synonym">Haematococcus pluvialis</name>
    <dbReference type="NCBI Taxonomy" id="44745"/>
    <lineage>
        <taxon>Eukaryota</taxon>
        <taxon>Viridiplantae</taxon>
        <taxon>Chlorophyta</taxon>
        <taxon>core chlorophytes</taxon>
        <taxon>Chlorophyceae</taxon>
        <taxon>CS clade</taxon>
        <taxon>Chlamydomonadales</taxon>
        <taxon>Haematococcaceae</taxon>
        <taxon>Haematococcus</taxon>
    </lineage>
</organism>
<dbReference type="Proteomes" id="UP000485058">
    <property type="component" value="Unassembled WGS sequence"/>
</dbReference>
<gene>
    <name evidence="1" type="ORF">HaLaN_31530</name>
</gene>
<protein>
    <submittedName>
        <fullName evidence="1">Uncharacterized protein</fullName>
    </submittedName>
</protein>
<accession>A0A6A0AHU1</accession>
<feature type="non-terminal residue" evidence="1">
    <location>
        <position position="74"/>
    </location>
</feature>
<sequence>MTCAAWTSPLAAGLCFQQQATPATCPLAASMPAWRCWAMTPWRCMAASTALAATYRTCGCSAWPLAPGVDPSCS</sequence>
<keyword evidence="2" id="KW-1185">Reference proteome</keyword>
<evidence type="ECO:0000313" key="1">
    <source>
        <dbReference type="EMBL" id="GFH32326.1"/>
    </source>
</evidence>
<evidence type="ECO:0000313" key="2">
    <source>
        <dbReference type="Proteomes" id="UP000485058"/>
    </source>
</evidence>
<proteinExistence type="predicted"/>
<feature type="non-terminal residue" evidence="1">
    <location>
        <position position="1"/>
    </location>
</feature>
<name>A0A6A0AHU1_HAELA</name>
<dbReference type="AlphaFoldDB" id="A0A6A0AHU1"/>